<protein>
    <submittedName>
        <fullName evidence="1">Uncharacterized protein</fullName>
    </submittedName>
</protein>
<dbReference type="RefSeq" id="WP_101443736.1">
    <property type="nucleotide sequence ID" value="NZ_PJMU01000002.1"/>
</dbReference>
<dbReference type="OrthoDB" id="9830556at2"/>
<sequence>MKKIVVSILVIICIGIYGCDAQSQTNSRLPDLIDPSAVAIKINMETSSIFKLNDTPTALTSVLGKPKSIDNVRSEQDNKSYYLYTYKHGSFYFDVDKLVSININSGSVIMSFNGQNHIRVGDNISSLQDIFPNSYHLKEDGQLFVNFKTSSGTATDDAILFEYDAKGVITNIII</sequence>
<proteinExistence type="predicted"/>
<dbReference type="AlphaFoldDB" id="A0A2N3UAE8"/>
<evidence type="ECO:0000313" key="1">
    <source>
        <dbReference type="EMBL" id="PKV66341.1"/>
    </source>
</evidence>
<evidence type="ECO:0000313" key="2">
    <source>
        <dbReference type="Proteomes" id="UP000233782"/>
    </source>
</evidence>
<dbReference type="EMBL" id="PJMU01000002">
    <property type="protein sequence ID" value="PKV66341.1"/>
    <property type="molecule type" value="Genomic_DNA"/>
</dbReference>
<keyword evidence="2" id="KW-1185">Reference proteome</keyword>
<comment type="caution">
    <text evidence="1">The sequence shown here is derived from an EMBL/GenBank/DDBJ whole genome shotgun (WGS) entry which is preliminary data.</text>
</comment>
<organism evidence="1 2">
    <name type="scientific">Pontibacter ramchanderi</name>
    <dbReference type="NCBI Taxonomy" id="1179743"/>
    <lineage>
        <taxon>Bacteria</taxon>
        <taxon>Pseudomonadati</taxon>
        <taxon>Bacteroidota</taxon>
        <taxon>Cytophagia</taxon>
        <taxon>Cytophagales</taxon>
        <taxon>Hymenobacteraceae</taxon>
        <taxon>Pontibacter</taxon>
    </lineage>
</organism>
<reference evidence="1 2" key="1">
    <citation type="submission" date="2017-12" db="EMBL/GenBank/DDBJ databases">
        <title>Genomic Encyclopedia of Type Strains, Phase III (KMG-III): the genomes of soil and plant-associated and newly described type strains.</title>
        <authorList>
            <person name="Whitman W."/>
        </authorList>
    </citation>
    <scope>NUCLEOTIDE SEQUENCE [LARGE SCALE GENOMIC DNA]</scope>
    <source>
        <strain evidence="1 2">LP43</strain>
    </source>
</reference>
<dbReference type="PROSITE" id="PS51257">
    <property type="entry name" value="PROKAR_LIPOPROTEIN"/>
    <property type="match status" value="1"/>
</dbReference>
<dbReference type="Proteomes" id="UP000233782">
    <property type="component" value="Unassembled WGS sequence"/>
</dbReference>
<accession>A0A2N3UAE8</accession>
<name>A0A2N3UAE8_9BACT</name>
<gene>
    <name evidence="1" type="ORF">BD749_1466</name>
</gene>